<dbReference type="PANTHER" id="PTHR23513:SF6">
    <property type="entry name" value="MAJOR FACILITATOR SUPERFAMILY ASSOCIATED DOMAIN-CONTAINING PROTEIN"/>
    <property type="match status" value="1"/>
</dbReference>
<feature type="transmembrane region" description="Helical" evidence="6">
    <location>
        <begin position="76"/>
        <end position="95"/>
    </location>
</feature>
<dbReference type="SUPFAM" id="SSF103473">
    <property type="entry name" value="MFS general substrate transporter"/>
    <property type="match status" value="1"/>
</dbReference>
<dbReference type="Proteomes" id="UP000272729">
    <property type="component" value="Unassembled WGS sequence"/>
</dbReference>
<keyword evidence="2" id="KW-1003">Cell membrane</keyword>
<dbReference type="InterPro" id="IPR036259">
    <property type="entry name" value="MFS_trans_sf"/>
</dbReference>
<feature type="transmembrane region" description="Helical" evidence="6">
    <location>
        <begin position="210"/>
        <end position="234"/>
    </location>
</feature>
<evidence type="ECO:0000256" key="3">
    <source>
        <dbReference type="ARBA" id="ARBA00022692"/>
    </source>
</evidence>
<evidence type="ECO:0000313" key="8">
    <source>
        <dbReference type="Proteomes" id="UP000272729"/>
    </source>
</evidence>
<feature type="transmembrane region" description="Helical" evidence="6">
    <location>
        <begin position="334"/>
        <end position="353"/>
    </location>
</feature>
<dbReference type="OrthoDB" id="4368225at2"/>
<dbReference type="AlphaFoldDB" id="A0A495XP65"/>
<name>A0A495XP65_9PSEU</name>
<evidence type="ECO:0000256" key="1">
    <source>
        <dbReference type="ARBA" id="ARBA00004651"/>
    </source>
</evidence>
<feature type="transmembrane region" description="Helical" evidence="6">
    <location>
        <begin position="246"/>
        <end position="264"/>
    </location>
</feature>
<protein>
    <submittedName>
        <fullName evidence="7">Putative MFS family arabinose efflux permease</fullName>
    </submittedName>
</protein>
<dbReference type="Gene3D" id="1.20.1250.20">
    <property type="entry name" value="MFS general substrate transporter like domains"/>
    <property type="match status" value="1"/>
</dbReference>
<evidence type="ECO:0000256" key="6">
    <source>
        <dbReference type="SAM" id="Phobius"/>
    </source>
</evidence>
<keyword evidence="3 6" id="KW-0812">Transmembrane</keyword>
<comment type="caution">
    <text evidence="7">The sequence shown here is derived from an EMBL/GenBank/DDBJ whole genome shotgun (WGS) entry which is preliminary data.</text>
</comment>
<keyword evidence="8" id="KW-1185">Reference proteome</keyword>
<feature type="transmembrane region" description="Helical" evidence="6">
    <location>
        <begin position="359"/>
        <end position="384"/>
    </location>
</feature>
<dbReference type="EMBL" id="RBXR01000001">
    <property type="protein sequence ID" value="RKT74253.1"/>
    <property type="molecule type" value="Genomic_DNA"/>
</dbReference>
<dbReference type="GO" id="GO:0022857">
    <property type="term" value="F:transmembrane transporter activity"/>
    <property type="evidence" value="ECO:0007669"/>
    <property type="project" value="InterPro"/>
</dbReference>
<dbReference type="GO" id="GO:0005886">
    <property type="term" value="C:plasma membrane"/>
    <property type="evidence" value="ECO:0007669"/>
    <property type="project" value="UniProtKB-SubCell"/>
</dbReference>
<reference evidence="7 8" key="1">
    <citation type="submission" date="2018-10" db="EMBL/GenBank/DDBJ databases">
        <title>Sequencing the genomes of 1000 actinobacteria strains.</title>
        <authorList>
            <person name="Klenk H.-P."/>
        </authorList>
    </citation>
    <scope>NUCLEOTIDE SEQUENCE [LARGE SCALE GENOMIC DNA]</scope>
    <source>
        <strain evidence="7 8">DSM 43911</strain>
    </source>
</reference>
<keyword evidence="5 6" id="KW-0472">Membrane</keyword>
<dbReference type="InterPro" id="IPR011701">
    <property type="entry name" value="MFS"/>
</dbReference>
<dbReference type="CDD" id="cd06173">
    <property type="entry name" value="MFS_MefA_like"/>
    <property type="match status" value="1"/>
</dbReference>
<proteinExistence type="predicted"/>
<feature type="transmembrane region" description="Helical" evidence="6">
    <location>
        <begin position="12"/>
        <end position="39"/>
    </location>
</feature>
<dbReference type="RefSeq" id="WP_121228627.1">
    <property type="nucleotide sequence ID" value="NZ_JBIUBA010000018.1"/>
</dbReference>
<feature type="transmembrane region" description="Helical" evidence="6">
    <location>
        <begin position="276"/>
        <end position="294"/>
    </location>
</feature>
<feature type="transmembrane region" description="Helical" evidence="6">
    <location>
        <begin position="45"/>
        <end position="69"/>
    </location>
</feature>
<accession>A0A495XP65</accession>
<feature type="transmembrane region" description="Helical" evidence="6">
    <location>
        <begin position="168"/>
        <end position="189"/>
    </location>
</feature>
<comment type="subcellular location">
    <subcellularLocation>
        <location evidence="1">Cell membrane</location>
        <topology evidence="1">Multi-pass membrane protein</topology>
    </subcellularLocation>
</comment>
<keyword evidence="4 6" id="KW-1133">Transmembrane helix</keyword>
<evidence type="ECO:0000256" key="4">
    <source>
        <dbReference type="ARBA" id="ARBA00022989"/>
    </source>
</evidence>
<dbReference type="PANTHER" id="PTHR23513">
    <property type="entry name" value="INTEGRAL MEMBRANE EFFLUX PROTEIN-RELATED"/>
    <property type="match status" value="1"/>
</dbReference>
<evidence type="ECO:0000313" key="7">
    <source>
        <dbReference type="EMBL" id="RKT74253.1"/>
    </source>
</evidence>
<evidence type="ECO:0000256" key="5">
    <source>
        <dbReference type="ARBA" id="ARBA00023136"/>
    </source>
</evidence>
<sequence>MLSVLRFRTYRRLFAAQVVALTGTGLATVALGLLAYRLAGPDAGAVLGTALAIKMVAYVTVAPLFGAVAGLVPRRALLVGLDVVRAVVALSLPFVSEIWHVYVLIFLLQSASAAFTPAFQATVPDVLSDEGDYTRALTLSRLAYDLETLLSPSLAALALLVVDFETLFVGTAVGFAGSALLILSVALPSPPVGRRRPLRGLRVYLATPRLRGLLAVHLAVAAAGSMVLVNTVVLVRVELGRDAVDVAFALAANGVGSLVAALSLPRVLERVPDRRIMLQAAGLLAGCMAAGVFVESWPALLVLWALMGAGGSLVLTPASRLLRRSAGSEDRPAVFAADFALSHLCWLVCYPLAGVLMTLAGSAVTFAVLGGVTLASLFAAAHLWPAPDLEVIEHTHPASTSEDHLHDAVLVGNAWRHSHRFHIDDDHLRWPR</sequence>
<gene>
    <name evidence="7" type="ORF">DFJ66_7596</name>
</gene>
<evidence type="ECO:0000256" key="2">
    <source>
        <dbReference type="ARBA" id="ARBA00022475"/>
    </source>
</evidence>
<organism evidence="7 8">
    <name type="scientific">Saccharothrix variisporea</name>
    <dbReference type="NCBI Taxonomy" id="543527"/>
    <lineage>
        <taxon>Bacteria</taxon>
        <taxon>Bacillati</taxon>
        <taxon>Actinomycetota</taxon>
        <taxon>Actinomycetes</taxon>
        <taxon>Pseudonocardiales</taxon>
        <taxon>Pseudonocardiaceae</taxon>
        <taxon>Saccharothrix</taxon>
    </lineage>
</organism>
<dbReference type="Pfam" id="PF07690">
    <property type="entry name" value="MFS_1"/>
    <property type="match status" value="1"/>
</dbReference>